<gene>
    <name evidence="2" type="ORF">DE8555_1371</name>
</gene>
<reference evidence="2 3" key="1">
    <citation type="submission" date="2015-07" db="EMBL/GenBank/DDBJ databases">
        <title>Comparative genome sequencing reveals within-host evolution of Neisseria meningitidis during.</title>
        <authorList>
            <person name="Klughammer J."/>
            <person name="Dittrich M."/>
            <person name="Mueller T."/>
            <person name="Blom J."/>
            <person name="Goesmann A."/>
            <person name="Vogel U."/>
            <person name="Frosch M."/>
            <person name="Bock C."/>
            <person name="Schoen C."/>
        </authorList>
    </citation>
    <scope>NUCLEOTIDE SEQUENCE [LARGE SCALE GENOMIC DNA]</scope>
    <source>
        <strain evidence="2 3">DE8555</strain>
    </source>
</reference>
<organism evidence="2 3">
    <name type="scientific">Neisseria meningitidis</name>
    <dbReference type="NCBI Taxonomy" id="487"/>
    <lineage>
        <taxon>Bacteria</taxon>
        <taxon>Pseudomonadati</taxon>
        <taxon>Pseudomonadota</taxon>
        <taxon>Betaproteobacteria</taxon>
        <taxon>Neisseriales</taxon>
        <taxon>Neisseriaceae</taxon>
        <taxon>Neisseria</taxon>
    </lineage>
</organism>
<evidence type="ECO:0000313" key="3">
    <source>
        <dbReference type="Proteomes" id="UP000092966"/>
    </source>
</evidence>
<sequence length="109" mass="12083">MKDSIMTIRIASDFSRFPAGRYTTDGPYSGQGFLENNLIPALQNNGSVKIVLDGTMGYGSSFLEEAFGGLVRLKKWPLSVLLNKIEFVSDDEPDLVDEIRGYMRDAANE</sequence>
<accession>A0AAC9CQU5</accession>
<evidence type="ECO:0000313" key="2">
    <source>
        <dbReference type="EMBL" id="ANW91915.1"/>
    </source>
</evidence>
<protein>
    <recommendedName>
        <fullName evidence="1">DUF4325 domain-containing protein</fullName>
    </recommendedName>
</protein>
<feature type="domain" description="DUF4325" evidence="1">
    <location>
        <begin position="29"/>
        <end position="94"/>
    </location>
</feature>
<dbReference type="InterPro" id="IPR025474">
    <property type="entry name" value="DUF4325"/>
</dbReference>
<evidence type="ECO:0000259" key="1">
    <source>
        <dbReference type="Pfam" id="PF14213"/>
    </source>
</evidence>
<proteinExistence type="predicted"/>
<dbReference type="Pfam" id="PF14213">
    <property type="entry name" value="DUF4325"/>
    <property type="match status" value="1"/>
</dbReference>
<name>A0AAC9CQU5_NEIME</name>
<dbReference type="Proteomes" id="UP000092966">
    <property type="component" value="Chromosome"/>
</dbReference>
<dbReference type="AlphaFoldDB" id="A0AAC9CQU5"/>
<dbReference type="EMBL" id="CP012393">
    <property type="protein sequence ID" value="ANW91915.1"/>
    <property type="molecule type" value="Genomic_DNA"/>
</dbReference>